<evidence type="ECO:0000259" key="2">
    <source>
        <dbReference type="PROSITE" id="PS50878"/>
    </source>
</evidence>
<evidence type="ECO:0000313" key="3">
    <source>
        <dbReference type="EMBL" id="KFM70000.1"/>
    </source>
</evidence>
<feature type="non-terminal residue" evidence="3">
    <location>
        <position position="385"/>
    </location>
</feature>
<gene>
    <name evidence="3" type="ORF">X975_07188</name>
</gene>
<protein>
    <submittedName>
        <fullName evidence="3">Retrovirus-related Pol polyprotein from type-1 retrotransposable element R1</fullName>
    </submittedName>
</protein>
<sequence length="385" mass="43624">MTTSKIFKPTQIHATTNTSQSNGTDLTSTTINGILDQVFLQDNSAEDTPEQKVLRASTQTPNTPDDIPFTRKEMLQVVKSLNNAKAPGPDGINNQVLKLINKTSPEILLKFYNKCLAHHCFPDCFKIGQIVLFSKKNKNPEDPSSYRPINLLPAIGKLLERLLINRLKYHVFKDNKISSCQFGFKPNSSTIHAIDAALTQIQVNKAQQLHSALLCLDLKNAFDSLWWPAVKQALRDLQCPRNLYLTTTDYLHNRKSIVLHNNSVITRQQARGCPQGSCMSADLWNFTFNHIIDHHWPAHTKIVAFADDVAFIINGRTREQLQENSNNTLQIFNALCKRIKLQSSHQKSQALIVHKPGRTITRNPTFKIDNHRIRCVKTINYLGLT</sequence>
<dbReference type="InterPro" id="IPR000477">
    <property type="entry name" value="RT_dom"/>
</dbReference>
<evidence type="ECO:0000313" key="4">
    <source>
        <dbReference type="Proteomes" id="UP000054359"/>
    </source>
</evidence>
<dbReference type="CDD" id="cd01650">
    <property type="entry name" value="RT_nLTR_like"/>
    <property type="match status" value="1"/>
</dbReference>
<accession>A0A087TY11</accession>
<dbReference type="InterPro" id="IPR043502">
    <property type="entry name" value="DNA/RNA_pol_sf"/>
</dbReference>
<dbReference type="OrthoDB" id="6437474at2759"/>
<dbReference type="PANTHER" id="PTHR19446">
    <property type="entry name" value="REVERSE TRANSCRIPTASES"/>
    <property type="match status" value="1"/>
</dbReference>
<dbReference type="EMBL" id="KK117269">
    <property type="protein sequence ID" value="KFM70000.1"/>
    <property type="molecule type" value="Genomic_DNA"/>
</dbReference>
<feature type="region of interest" description="Disordered" evidence="1">
    <location>
        <begin position="1"/>
        <end position="24"/>
    </location>
</feature>
<name>A0A087TY11_STEMI</name>
<proteinExistence type="predicted"/>
<feature type="region of interest" description="Disordered" evidence="1">
    <location>
        <begin position="46"/>
        <end position="67"/>
    </location>
</feature>
<dbReference type="STRING" id="407821.A0A087TY11"/>
<dbReference type="PROSITE" id="PS50878">
    <property type="entry name" value="RT_POL"/>
    <property type="match status" value="1"/>
</dbReference>
<keyword evidence="4" id="KW-1185">Reference proteome</keyword>
<dbReference type="SUPFAM" id="SSF56672">
    <property type="entry name" value="DNA/RNA polymerases"/>
    <property type="match status" value="1"/>
</dbReference>
<evidence type="ECO:0000256" key="1">
    <source>
        <dbReference type="SAM" id="MobiDB-lite"/>
    </source>
</evidence>
<organism evidence="3 4">
    <name type="scientific">Stegodyphus mimosarum</name>
    <name type="common">African social velvet spider</name>
    <dbReference type="NCBI Taxonomy" id="407821"/>
    <lineage>
        <taxon>Eukaryota</taxon>
        <taxon>Metazoa</taxon>
        <taxon>Ecdysozoa</taxon>
        <taxon>Arthropoda</taxon>
        <taxon>Chelicerata</taxon>
        <taxon>Arachnida</taxon>
        <taxon>Araneae</taxon>
        <taxon>Araneomorphae</taxon>
        <taxon>Entelegynae</taxon>
        <taxon>Eresoidea</taxon>
        <taxon>Eresidae</taxon>
        <taxon>Stegodyphus</taxon>
    </lineage>
</organism>
<dbReference type="Proteomes" id="UP000054359">
    <property type="component" value="Unassembled WGS sequence"/>
</dbReference>
<dbReference type="OMA" id="HINCKSI"/>
<reference evidence="3 4" key="1">
    <citation type="submission" date="2013-11" db="EMBL/GenBank/DDBJ databases">
        <title>Genome sequencing of Stegodyphus mimosarum.</title>
        <authorList>
            <person name="Bechsgaard J."/>
        </authorList>
    </citation>
    <scope>NUCLEOTIDE SEQUENCE [LARGE SCALE GENOMIC DNA]</scope>
</reference>
<feature type="domain" description="Reverse transcriptase" evidence="2">
    <location>
        <begin position="114"/>
        <end position="385"/>
    </location>
</feature>
<dbReference type="AlphaFoldDB" id="A0A087TY11"/>
<feature type="compositionally biased region" description="Polar residues" evidence="1">
    <location>
        <begin position="12"/>
        <end position="24"/>
    </location>
</feature>
<dbReference type="Pfam" id="PF00078">
    <property type="entry name" value="RVT_1"/>
    <property type="match status" value="1"/>
</dbReference>
<dbReference type="GO" id="GO:0071897">
    <property type="term" value="P:DNA biosynthetic process"/>
    <property type="evidence" value="ECO:0007669"/>
    <property type="project" value="UniProtKB-ARBA"/>
</dbReference>